<dbReference type="Proteomes" id="UP000183507">
    <property type="component" value="Unassembled WGS sequence"/>
</dbReference>
<dbReference type="InterPro" id="IPR045837">
    <property type="entry name" value="RnlA_toxin_N"/>
</dbReference>
<dbReference type="Pfam" id="PF19034">
    <property type="entry name" value="RnlA-toxin_DBD"/>
    <property type="match status" value="1"/>
</dbReference>
<protein>
    <submittedName>
        <fullName evidence="3">RNase LS, toxin</fullName>
    </submittedName>
</protein>
<dbReference type="InterPro" id="IPR043994">
    <property type="entry name" value="RnlA/LsoA-toxin_DBD"/>
</dbReference>
<feature type="domain" description="Bacterial toxin RNase RnlA/LsoA N-terminal" evidence="2">
    <location>
        <begin position="10"/>
        <end position="83"/>
    </location>
</feature>
<dbReference type="Gene3D" id="3.30.160.690">
    <property type="entry name" value="Bacterial toxin RNase RnlA/LsoA, N repeated domain"/>
    <property type="match status" value="1"/>
</dbReference>
<dbReference type="Pfam" id="PF19417">
    <property type="entry name" value="RnlA_toxin_N"/>
    <property type="match status" value="1"/>
</dbReference>
<reference evidence="4" key="1">
    <citation type="submission" date="2016-10" db="EMBL/GenBank/DDBJ databases">
        <authorList>
            <person name="Varghese N."/>
        </authorList>
    </citation>
    <scope>NUCLEOTIDE SEQUENCE [LARGE SCALE GENOMIC DNA]</scope>
    <source>
        <strain evidence="4">KPR-7A</strain>
    </source>
</reference>
<evidence type="ECO:0000313" key="3">
    <source>
        <dbReference type="EMBL" id="SDE76899.1"/>
    </source>
</evidence>
<feature type="domain" description="Bacterial toxin RNase RnlA/LsoA DBD" evidence="1">
    <location>
        <begin position="194"/>
        <end position="327"/>
    </location>
</feature>
<name>A0A1G7FM37_9BACI</name>
<gene>
    <name evidence="3" type="ORF">SAMN04487767_13716</name>
</gene>
<evidence type="ECO:0000259" key="1">
    <source>
        <dbReference type="Pfam" id="PF19034"/>
    </source>
</evidence>
<evidence type="ECO:0000313" key="4">
    <source>
        <dbReference type="Proteomes" id="UP000183507"/>
    </source>
</evidence>
<dbReference type="GO" id="GO:0004521">
    <property type="term" value="F:RNA endonuclease activity"/>
    <property type="evidence" value="ECO:0007669"/>
    <property type="project" value="InterPro"/>
</dbReference>
<proteinExistence type="predicted"/>
<sequence>MAKAKKKSYYINKENLEGIIKDYCEIKSIECKNPANNQTRYTLVKDAKEFYLDVYFKVNNTISMSPVNMGENVDLARELESIIDSSSDYSDVTRGTFSAKISLEQFSALIEYINALKGVEKTNDVDKGANGRIVKFITDFGDSVTLTYYESKEKLNFQGLFMNLYVIIKSYITPLEKVSISETSIFKTVSNVGNVEKLIGENLPKGYKLLDEIMAGFISDSFTMIVADTKLNDYASWVMPTMRVLEHAIKRVCLDNDIYLNDEQGFSYYIDDDQERTARLFFMNSGNIVINRDLTRHLTITLDPDTIDILVRCYDYLKKNRHEMFHTVQLVEGTKLVTTPEEARGIIIGACELIEESLIFKI</sequence>
<dbReference type="EMBL" id="FMZR01000037">
    <property type="protein sequence ID" value="SDE76899.1"/>
    <property type="molecule type" value="Genomic_DNA"/>
</dbReference>
<dbReference type="Gene3D" id="6.10.250.2650">
    <property type="match status" value="1"/>
</dbReference>
<accession>A0A1G7FM37</accession>
<dbReference type="RefSeq" id="WP_074651717.1">
    <property type="nucleotide sequence ID" value="NZ_FMZR01000037.1"/>
</dbReference>
<evidence type="ECO:0000259" key="2">
    <source>
        <dbReference type="Pfam" id="PF19417"/>
    </source>
</evidence>
<dbReference type="Gene3D" id="3.30.310.240">
    <property type="entry name" value="Bacterial toxin RNase RnlA/LsoA, N-terminal domain"/>
    <property type="match status" value="1"/>
</dbReference>
<organism evidence="3 4">
    <name type="scientific">Bacillus wiedmannii</name>
    <dbReference type="NCBI Taxonomy" id="1890302"/>
    <lineage>
        <taxon>Bacteria</taxon>
        <taxon>Bacillati</taxon>
        <taxon>Bacillota</taxon>
        <taxon>Bacilli</taxon>
        <taxon>Bacillales</taxon>
        <taxon>Bacillaceae</taxon>
        <taxon>Bacillus</taxon>
        <taxon>Bacillus cereus group</taxon>
    </lineage>
</organism>
<dbReference type="AlphaFoldDB" id="A0A1G7FM37"/>